<dbReference type="Proteomes" id="UP000606786">
    <property type="component" value="Unassembled WGS sequence"/>
</dbReference>
<dbReference type="AlphaFoldDB" id="A0A811VCE0"/>
<keyword evidence="2" id="KW-1185">Reference proteome</keyword>
<accession>A0A811VCE0</accession>
<organism evidence="1 2">
    <name type="scientific">Ceratitis capitata</name>
    <name type="common">Mediterranean fruit fly</name>
    <name type="synonym">Tephritis capitata</name>
    <dbReference type="NCBI Taxonomy" id="7213"/>
    <lineage>
        <taxon>Eukaryota</taxon>
        <taxon>Metazoa</taxon>
        <taxon>Ecdysozoa</taxon>
        <taxon>Arthropoda</taxon>
        <taxon>Hexapoda</taxon>
        <taxon>Insecta</taxon>
        <taxon>Pterygota</taxon>
        <taxon>Neoptera</taxon>
        <taxon>Endopterygota</taxon>
        <taxon>Diptera</taxon>
        <taxon>Brachycera</taxon>
        <taxon>Muscomorpha</taxon>
        <taxon>Tephritoidea</taxon>
        <taxon>Tephritidae</taxon>
        <taxon>Ceratitis</taxon>
        <taxon>Ceratitis</taxon>
    </lineage>
</organism>
<feature type="non-terminal residue" evidence="1">
    <location>
        <position position="1"/>
    </location>
</feature>
<gene>
    <name evidence="1" type="ORF">CCAP1982_LOCUS20741</name>
</gene>
<proteinExistence type="predicted"/>
<comment type="caution">
    <text evidence="1">The sequence shown here is derived from an EMBL/GenBank/DDBJ whole genome shotgun (WGS) entry which is preliminary data.</text>
</comment>
<dbReference type="EMBL" id="CAJHJT010000056">
    <property type="protein sequence ID" value="CAD7012641.1"/>
    <property type="molecule type" value="Genomic_DNA"/>
</dbReference>
<evidence type="ECO:0000313" key="1">
    <source>
        <dbReference type="EMBL" id="CAD7012641.1"/>
    </source>
</evidence>
<feature type="non-terminal residue" evidence="1">
    <location>
        <position position="72"/>
    </location>
</feature>
<evidence type="ECO:0000313" key="2">
    <source>
        <dbReference type="Proteomes" id="UP000606786"/>
    </source>
</evidence>
<reference evidence="1" key="1">
    <citation type="submission" date="2020-11" db="EMBL/GenBank/DDBJ databases">
        <authorList>
            <person name="Whitehead M."/>
        </authorList>
    </citation>
    <scope>NUCLEOTIDE SEQUENCE</scope>
    <source>
        <strain evidence="1">EGII</strain>
    </source>
</reference>
<protein>
    <submittedName>
        <fullName evidence="1">(Mediterranean fruit fly) hypothetical protein</fullName>
    </submittedName>
</protein>
<name>A0A811VCE0_CERCA</name>
<sequence length="72" mass="8543">LFSTIYLRYGRKLSMVTSYVPLHFEYNFGSKPDDFSKDSSNFVHRIQELECVEILSTVLRIHFLLNNTERIL</sequence>